<dbReference type="VEuPathDB" id="FungiDB:F503_01368"/>
<protein>
    <submittedName>
        <fullName evidence="1">Phosphotransferase enzyme family protein</fullName>
    </submittedName>
</protein>
<sequence>MNFLKKYLETGDWYKQLFYMSPVCISWLQDTAGGTPLTTGYMVIVCVSGPDIGYELPLVVRNKALALHPAKMRNLFRGVSRIILALARVPQPRIGAFRFNSRDGTIALDNRPITCDTFILESRMSDAAPPRLPQTTYNSVDRFFSSLATFHDEQFQADPNATLSENDCRRQMGTRAFLRSVAHQFINESRTHGPFALYMSDKNAANMIVDRDWNVKAIYDLEWIISGPVDLPHLPSWLTWDAVDDIANDGVEHDGKYAEYDEARKAFMEVFREEEGVADCAALEAALASAGSTSTTLSDVMDETWTSKRIWFYKSIMSIDAMVQIAEAQIIPAFYGSTELPYEQVHRTWAPQADDIVKRKMDDLATYRAQVAAMFEKSCDAQPVGARHALK</sequence>
<evidence type="ECO:0000313" key="2">
    <source>
        <dbReference type="Proteomes" id="UP000016923"/>
    </source>
</evidence>
<dbReference type="PANTHER" id="PTHR21310">
    <property type="entry name" value="AMINOGLYCOSIDE PHOSPHOTRANSFERASE-RELATED-RELATED"/>
    <property type="match status" value="1"/>
</dbReference>
<evidence type="ECO:0000313" key="1">
    <source>
        <dbReference type="EMBL" id="EPE04364.1"/>
    </source>
</evidence>
<dbReference type="InterPro" id="IPR051678">
    <property type="entry name" value="AGP_Transferase"/>
</dbReference>
<dbReference type="HOGENOM" id="CLU_025005_3_0_1"/>
<gene>
    <name evidence="1" type="ORF">F503_01368</name>
</gene>
<reference evidence="1 2" key="1">
    <citation type="journal article" date="2013" name="BMC Genomics">
        <title>The genome and transcriptome of the pine saprophyte Ophiostoma piceae, and a comparison with the bark beetle-associated pine pathogen Grosmannia clavigera.</title>
        <authorList>
            <person name="Haridas S."/>
            <person name="Wang Y."/>
            <person name="Lim L."/>
            <person name="Massoumi Alamouti S."/>
            <person name="Jackman S."/>
            <person name="Docking R."/>
            <person name="Robertson G."/>
            <person name="Birol I."/>
            <person name="Bohlmann J."/>
            <person name="Breuil C."/>
        </authorList>
    </citation>
    <scope>NUCLEOTIDE SEQUENCE [LARGE SCALE GENOMIC DNA]</scope>
    <source>
        <strain evidence="1 2">UAMH 11346</strain>
    </source>
</reference>
<keyword evidence="2" id="KW-1185">Reference proteome</keyword>
<dbReference type="EMBL" id="KE148161">
    <property type="protein sequence ID" value="EPE04364.1"/>
    <property type="molecule type" value="Genomic_DNA"/>
</dbReference>
<keyword evidence="1" id="KW-0808">Transferase</keyword>
<dbReference type="AlphaFoldDB" id="S3BSX1"/>
<dbReference type="eggNOG" id="ENOG502SII6">
    <property type="taxonomic scope" value="Eukaryota"/>
</dbReference>
<dbReference type="GO" id="GO:0016740">
    <property type="term" value="F:transferase activity"/>
    <property type="evidence" value="ECO:0007669"/>
    <property type="project" value="UniProtKB-KW"/>
</dbReference>
<dbReference type="STRING" id="1262450.S3BSX1"/>
<organism evidence="1 2">
    <name type="scientific">Ophiostoma piceae (strain UAMH 11346)</name>
    <name type="common">Sap stain fungus</name>
    <dbReference type="NCBI Taxonomy" id="1262450"/>
    <lineage>
        <taxon>Eukaryota</taxon>
        <taxon>Fungi</taxon>
        <taxon>Dikarya</taxon>
        <taxon>Ascomycota</taxon>
        <taxon>Pezizomycotina</taxon>
        <taxon>Sordariomycetes</taxon>
        <taxon>Sordariomycetidae</taxon>
        <taxon>Ophiostomatales</taxon>
        <taxon>Ophiostomataceae</taxon>
        <taxon>Ophiostoma</taxon>
    </lineage>
</organism>
<dbReference type="PANTHER" id="PTHR21310:SF37">
    <property type="entry name" value="AMINOGLYCOSIDE PHOSPHOTRANSFERASE DOMAIN-CONTAINING PROTEIN"/>
    <property type="match status" value="1"/>
</dbReference>
<dbReference type="Proteomes" id="UP000016923">
    <property type="component" value="Unassembled WGS sequence"/>
</dbReference>
<accession>S3BSX1</accession>
<proteinExistence type="predicted"/>
<dbReference type="OrthoDB" id="4869268at2759"/>
<name>S3BSX1_OPHP1</name>